<sequence>MPDKHEKNEKDSVFKSNKEKQMERDQKQMPIDELPLEDIKYEEEEQRGKNKDKTKDRSSTDKDRS</sequence>
<reference evidence="3" key="1">
    <citation type="submission" date="2016-10" db="EMBL/GenBank/DDBJ databases">
        <authorList>
            <person name="Varghese N."/>
            <person name="Submissions S."/>
        </authorList>
    </citation>
    <scope>NUCLEOTIDE SEQUENCE [LARGE SCALE GENOMIC DNA]</scope>
    <source>
        <strain evidence="3">S9</strain>
    </source>
</reference>
<dbReference type="AlphaFoldDB" id="A0A1H9UZJ2"/>
<feature type="region of interest" description="Disordered" evidence="1">
    <location>
        <begin position="1"/>
        <end position="65"/>
    </location>
</feature>
<name>A0A1H9UZJ2_9BACI</name>
<dbReference type="STRING" id="1601833.SAMN05518684_10922"/>
<dbReference type="Proteomes" id="UP000198571">
    <property type="component" value="Unassembled WGS sequence"/>
</dbReference>
<accession>A0A1H9UZJ2</accession>
<evidence type="ECO:0000313" key="3">
    <source>
        <dbReference type="Proteomes" id="UP000198571"/>
    </source>
</evidence>
<keyword evidence="3" id="KW-1185">Reference proteome</keyword>
<evidence type="ECO:0000313" key="2">
    <source>
        <dbReference type="EMBL" id="SES14768.1"/>
    </source>
</evidence>
<evidence type="ECO:0000256" key="1">
    <source>
        <dbReference type="SAM" id="MobiDB-lite"/>
    </source>
</evidence>
<dbReference type="RefSeq" id="WP_143051234.1">
    <property type="nucleotide sequence ID" value="NZ_FOGT01000009.1"/>
</dbReference>
<feature type="compositionally biased region" description="Acidic residues" evidence="1">
    <location>
        <begin position="34"/>
        <end position="45"/>
    </location>
</feature>
<protein>
    <submittedName>
        <fullName evidence="2">Uncharacterized protein</fullName>
    </submittedName>
</protein>
<dbReference type="EMBL" id="FOGT01000009">
    <property type="protein sequence ID" value="SES14768.1"/>
    <property type="molecule type" value="Genomic_DNA"/>
</dbReference>
<organism evidence="2 3">
    <name type="scientific">Salipaludibacillus aurantiacus</name>
    <dbReference type="NCBI Taxonomy" id="1601833"/>
    <lineage>
        <taxon>Bacteria</taxon>
        <taxon>Bacillati</taxon>
        <taxon>Bacillota</taxon>
        <taxon>Bacilli</taxon>
        <taxon>Bacillales</taxon>
        <taxon>Bacillaceae</taxon>
    </lineage>
</organism>
<proteinExistence type="predicted"/>
<feature type="compositionally biased region" description="Basic and acidic residues" evidence="1">
    <location>
        <begin position="1"/>
        <end position="27"/>
    </location>
</feature>
<feature type="compositionally biased region" description="Basic and acidic residues" evidence="1">
    <location>
        <begin position="46"/>
        <end position="65"/>
    </location>
</feature>
<gene>
    <name evidence="2" type="ORF">SAMN05518684_10922</name>
</gene>
<dbReference type="OrthoDB" id="2943180at2"/>